<dbReference type="InterPro" id="IPR018773">
    <property type="entry name" value="MeTrfase_reg_dom_prd"/>
</dbReference>
<dbReference type="Pfam" id="PF10119">
    <property type="entry name" value="MethyTransf_Reg"/>
    <property type="match status" value="1"/>
</dbReference>
<gene>
    <name evidence="4" type="ORF">Pla100_56470</name>
</gene>
<dbReference type="RefSeq" id="WP_146581938.1">
    <property type="nucleotide sequence ID" value="NZ_SJPM01000020.1"/>
</dbReference>
<dbReference type="CDD" id="cd02440">
    <property type="entry name" value="AdoMet_MTases"/>
    <property type="match status" value="1"/>
</dbReference>
<keyword evidence="4" id="KW-0489">Methyltransferase</keyword>
<dbReference type="Gene3D" id="3.40.50.150">
    <property type="entry name" value="Vaccinia Virus protein VP39"/>
    <property type="match status" value="1"/>
</dbReference>
<dbReference type="Proteomes" id="UP000316213">
    <property type="component" value="Unassembled WGS sequence"/>
</dbReference>
<keyword evidence="5" id="KW-1185">Reference proteome</keyword>
<dbReference type="GO" id="GO:0008168">
    <property type="term" value="F:methyltransferase activity"/>
    <property type="evidence" value="ECO:0007669"/>
    <property type="project" value="UniProtKB-KW"/>
</dbReference>
<dbReference type="SUPFAM" id="SSF53335">
    <property type="entry name" value="S-adenosyl-L-methionine-dependent methyltransferases"/>
    <property type="match status" value="1"/>
</dbReference>
<dbReference type="AlphaFoldDB" id="A0A5C5ZPM8"/>
<evidence type="ECO:0000259" key="2">
    <source>
        <dbReference type="Pfam" id="PF13649"/>
    </source>
</evidence>
<feature type="domain" description="Methyltransferase regulatory" evidence="1">
    <location>
        <begin position="214"/>
        <end position="294"/>
    </location>
</feature>
<keyword evidence="4" id="KW-0808">Transferase</keyword>
<sequence length="528" mass="58885">MNRNETAYDALPYPDFIHAKTNPNNLAALAVVMGMSPRDPHACRVLEIACGTGANLISLATIYPDSQFVGFDLSAKQIEQGSRWIDELKLSNIELHCDAIESYSPPAEGFDYVIAQGIYSWVPEDVADDLLKLCGRALSDHGLAFVSYNTYPGWHAKQMVRELLHQPTDEGVPRLQRFERGMQFLREVVQAVPEETAYGITLREELAALQRSDPRYVAHEQFEEINRPSYFKTFAAAAKAHGLAYLCEANFNNLHRANFTASQILELQDLPLIEREQRIDYFRRRTFRHSVLTRVGTIDTSTLSWGVPKASQMNRLSMTSSVVSERHPAEWDELLRWVQTHDAVRFGTTDGIVATVQSLPTKLALLLLHRTCPCSMTLTELVAAIRLITPAALDAGSPPDLANELMELAVAGMIEIHMAPVQISTEVSSMPTAAPLSRRYALTSDQVPNRFHQSIRLDEPTRLIIQHADGDHGHADLEKLLVDFFSSGPATLQLDGADVIDPEKIARYVSEKLPGILRTLAEKGFFIA</sequence>
<proteinExistence type="predicted"/>
<evidence type="ECO:0000313" key="4">
    <source>
        <dbReference type="EMBL" id="TWT89180.1"/>
    </source>
</evidence>
<evidence type="ECO:0000259" key="3">
    <source>
        <dbReference type="Pfam" id="PF21782"/>
    </source>
</evidence>
<comment type="caution">
    <text evidence="4">The sequence shown here is derived from an EMBL/GenBank/DDBJ whole genome shotgun (WGS) entry which is preliminary data.</text>
</comment>
<reference evidence="4 5" key="1">
    <citation type="submission" date="2019-02" db="EMBL/GenBank/DDBJ databases">
        <title>Deep-cultivation of Planctomycetes and their phenomic and genomic characterization uncovers novel biology.</title>
        <authorList>
            <person name="Wiegand S."/>
            <person name="Jogler M."/>
            <person name="Boedeker C."/>
            <person name="Pinto D."/>
            <person name="Vollmers J."/>
            <person name="Rivas-Marin E."/>
            <person name="Kohn T."/>
            <person name="Peeters S.H."/>
            <person name="Heuer A."/>
            <person name="Rast P."/>
            <person name="Oberbeckmann S."/>
            <person name="Bunk B."/>
            <person name="Jeske O."/>
            <person name="Meyerdierks A."/>
            <person name="Storesund J.E."/>
            <person name="Kallscheuer N."/>
            <person name="Luecker S."/>
            <person name="Lage O.M."/>
            <person name="Pohl T."/>
            <person name="Merkel B.J."/>
            <person name="Hornburger P."/>
            <person name="Mueller R.-W."/>
            <person name="Bruemmer F."/>
            <person name="Labrenz M."/>
            <person name="Spormann A.M."/>
            <person name="Op Den Camp H."/>
            <person name="Overmann J."/>
            <person name="Amann R."/>
            <person name="Jetten M.S.M."/>
            <person name="Mascher T."/>
            <person name="Medema M.H."/>
            <person name="Devos D.P."/>
            <person name="Kaster A.-K."/>
            <person name="Ovreas L."/>
            <person name="Rohde M."/>
            <person name="Galperin M.Y."/>
            <person name="Jogler C."/>
        </authorList>
    </citation>
    <scope>NUCLEOTIDE SEQUENCE [LARGE SCALE GENOMIC DNA]</scope>
    <source>
        <strain evidence="4 5">Pla100</strain>
    </source>
</reference>
<dbReference type="InterPro" id="IPR048976">
    <property type="entry name" value="WHD_PKMT"/>
</dbReference>
<dbReference type="EMBL" id="SJPM01000020">
    <property type="protein sequence ID" value="TWT89180.1"/>
    <property type="molecule type" value="Genomic_DNA"/>
</dbReference>
<dbReference type="Pfam" id="PF13649">
    <property type="entry name" value="Methyltransf_25"/>
    <property type="match status" value="1"/>
</dbReference>
<dbReference type="PANTHER" id="PTHR43667">
    <property type="entry name" value="CYCLOPROPANE-FATTY-ACYL-PHOSPHOLIPID SYNTHASE"/>
    <property type="match status" value="1"/>
</dbReference>
<dbReference type="InterPro" id="IPR050723">
    <property type="entry name" value="CFA/CMAS"/>
</dbReference>
<evidence type="ECO:0000259" key="1">
    <source>
        <dbReference type="Pfam" id="PF10119"/>
    </source>
</evidence>
<dbReference type="GO" id="GO:0032259">
    <property type="term" value="P:methylation"/>
    <property type="evidence" value="ECO:0007669"/>
    <property type="project" value="UniProtKB-KW"/>
</dbReference>
<feature type="domain" description="Methyltransferase" evidence="2">
    <location>
        <begin position="45"/>
        <end position="142"/>
    </location>
</feature>
<protein>
    <submittedName>
        <fullName evidence="4">tRNA (Guanine-N(7)-)-methyltransferase</fullName>
    </submittedName>
</protein>
<feature type="domain" description="PKMT C-terminal winged helix" evidence="3">
    <location>
        <begin position="430"/>
        <end position="524"/>
    </location>
</feature>
<dbReference type="PANTHER" id="PTHR43667:SF2">
    <property type="entry name" value="FATTY ACID C-METHYL TRANSFERASE"/>
    <property type="match status" value="1"/>
</dbReference>
<dbReference type="InterPro" id="IPR029063">
    <property type="entry name" value="SAM-dependent_MTases_sf"/>
</dbReference>
<name>A0A5C5ZPM8_9BACT</name>
<dbReference type="OrthoDB" id="5449367at2"/>
<organism evidence="4 5">
    <name type="scientific">Neorhodopirellula pilleata</name>
    <dbReference type="NCBI Taxonomy" id="2714738"/>
    <lineage>
        <taxon>Bacteria</taxon>
        <taxon>Pseudomonadati</taxon>
        <taxon>Planctomycetota</taxon>
        <taxon>Planctomycetia</taxon>
        <taxon>Pirellulales</taxon>
        <taxon>Pirellulaceae</taxon>
        <taxon>Neorhodopirellula</taxon>
    </lineage>
</organism>
<evidence type="ECO:0000313" key="5">
    <source>
        <dbReference type="Proteomes" id="UP000316213"/>
    </source>
</evidence>
<dbReference type="InterPro" id="IPR041698">
    <property type="entry name" value="Methyltransf_25"/>
</dbReference>
<dbReference type="Pfam" id="PF21782">
    <property type="entry name" value="WHD_PKMT"/>
    <property type="match status" value="1"/>
</dbReference>
<accession>A0A5C5ZPM8</accession>